<dbReference type="Gene3D" id="3.50.50.60">
    <property type="entry name" value="FAD/NAD(P)-binding domain"/>
    <property type="match status" value="1"/>
</dbReference>
<dbReference type="InterPro" id="IPR036188">
    <property type="entry name" value="FAD/NAD-bd_sf"/>
</dbReference>
<dbReference type="Pfam" id="PF01266">
    <property type="entry name" value="DAO"/>
    <property type="match status" value="1"/>
</dbReference>
<name>A0A0F0L8S7_9MICO</name>
<dbReference type="EMBL" id="JYIW01000024">
    <property type="protein sequence ID" value="KJL29094.1"/>
    <property type="molecule type" value="Genomic_DNA"/>
</dbReference>
<keyword evidence="2" id="KW-0560">Oxidoreductase</keyword>
<dbReference type="AlphaFoldDB" id="A0A0F0L8S7"/>
<evidence type="ECO:0000313" key="3">
    <source>
        <dbReference type="Proteomes" id="UP000033640"/>
    </source>
</evidence>
<comment type="caution">
    <text evidence="2">The sequence shown here is derived from an EMBL/GenBank/DDBJ whole genome shotgun (WGS) entry which is preliminary data.</text>
</comment>
<dbReference type="InterPro" id="IPR006076">
    <property type="entry name" value="FAD-dep_OxRdtase"/>
</dbReference>
<dbReference type="Proteomes" id="UP000033640">
    <property type="component" value="Unassembled WGS sequence"/>
</dbReference>
<dbReference type="PATRIC" id="fig|82380.11.peg.1755"/>
<dbReference type="RefSeq" id="WP_045279107.1">
    <property type="nucleotide sequence ID" value="NZ_JYIW01000024.1"/>
</dbReference>
<feature type="domain" description="FAD dependent oxidoreductase" evidence="1">
    <location>
        <begin position="27"/>
        <end position="383"/>
    </location>
</feature>
<dbReference type="OrthoDB" id="9805852at2"/>
<evidence type="ECO:0000313" key="2">
    <source>
        <dbReference type="EMBL" id="KJL29094.1"/>
    </source>
</evidence>
<accession>A0A0F0L8S7</accession>
<proteinExistence type="predicted"/>
<organism evidence="2 3">
    <name type="scientific">Microbacterium oxydans</name>
    <dbReference type="NCBI Taxonomy" id="82380"/>
    <lineage>
        <taxon>Bacteria</taxon>
        <taxon>Bacillati</taxon>
        <taxon>Actinomycetota</taxon>
        <taxon>Actinomycetes</taxon>
        <taxon>Micrococcales</taxon>
        <taxon>Microbacteriaceae</taxon>
        <taxon>Microbacterium</taxon>
    </lineage>
</organism>
<dbReference type="GO" id="GO:0005737">
    <property type="term" value="C:cytoplasm"/>
    <property type="evidence" value="ECO:0007669"/>
    <property type="project" value="TreeGrafter"/>
</dbReference>
<evidence type="ECO:0000259" key="1">
    <source>
        <dbReference type="Pfam" id="PF01266"/>
    </source>
</evidence>
<dbReference type="GO" id="GO:0016491">
    <property type="term" value="F:oxidoreductase activity"/>
    <property type="evidence" value="ECO:0007669"/>
    <property type="project" value="UniProtKB-KW"/>
</dbReference>
<dbReference type="Gene3D" id="3.30.9.10">
    <property type="entry name" value="D-Amino Acid Oxidase, subunit A, domain 2"/>
    <property type="match status" value="1"/>
</dbReference>
<dbReference type="PANTHER" id="PTHR13847">
    <property type="entry name" value="SARCOSINE DEHYDROGENASE-RELATED"/>
    <property type="match status" value="1"/>
</dbReference>
<dbReference type="PANTHER" id="PTHR13847:SF281">
    <property type="entry name" value="FAD DEPENDENT OXIDOREDUCTASE DOMAIN-CONTAINING PROTEIN"/>
    <property type="match status" value="1"/>
</dbReference>
<sequence>MKMHSYWLDTATPSGDHTETPIPREVDVAVVGAGFTGLSTAYHAAKAGLSVAVLEANTVVWGASGRNGGMVTNGLGMGFRDAVARYGEAKAKEYIDLYNDAVDLIEQLVVENDLDVDFERRGKLILASKESHFEGVRKTSEALRRLAGHDTEVLDREQIRAEVGSSAFFGGFTETRSAAVHVAKFGHALAALAIREGASIHENAEVTDLRRIGSGTTHELVTTRGTIRAGKVVVGTSGYTGRPFGWLQRRVVPVGSFITVTEPLPKDLAHELLPNRRVATDTFNLLHYFRLTPDDRLLFGGRARFALSDPASDRKSGEILVAARDAIYPQLRDVTTEYMWGGLVDISMDRMVHAGERNGLFYSMAYSGHGVQMATYMGKVMADVVAGRPEANPWRDLKNPWIPGYFGNPWLHLRAGGTWYGLKDRMS</sequence>
<dbReference type="SUPFAM" id="SSF51905">
    <property type="entry name" value="FAD/NAD(P)-binding domain"/>
    <property type="match status" value="1"/>
</dbReference>
<protein>
    <submittedName>
        <fullName evidence="2">Gamma-glutamylputrescine oxidoreductase</fullName>
        <ecNumber evidence="2">1.4.3.-</ecNumber>
    </submittedName>
</protein>
<dbReference type="EC" id="1.4.3.-" evidence="2"/>
<reference evidence="2 3" key="1">
    <citation type="submission" date="2015-02" db="EMBL/GenBank/DDBJ databases">
        <title>Draft genome sequences of ten Microbacterium spp. with emphasis on heavy metal contaminated environments.</title>
        <authorList>
            <person name="Corretto E."/>
        </authorList>
    </citation>
    <scope>NUCLEOTIDE SEQUENCE [LARGE SCALE GENOMIC DNA]</scope>
    <source>
        <strain evidence="2 3">BEL4b</strain>
    </source>
</reference>
<gene>
    <name evidence="2" type="primary">puuB_3</name>
    <name evidence="2" type="ORF">RS83_01719</name>
</gene>